<dbReference type="PANTHER" id="PTHR32089">
    <property type="entry name" value="METHYL-ACCEPTING CHEMOTAXIS PROTEIN MCPB"/>
    <property type="match status" value="1"/>
</dbReference>
<keyword evidence="3 11" id="KW-0812">Transmembrane</keyword>
<evidence type="ECO:0000313" key="16">
    <source>
        <dbReference type="Proteomes" id="UP000094769"/>
    </source>
</evidence>
<feature type="domain" description="T-SNARE coiled-coil homology" evidence="13">
    <location>
        <begin position="535"/>
        <end position="580"/>
    </location>
</feature>
<feature type="coiled-coil region" evidence="9">
    <location>
        <begin position="492"/>
        <end position="530"/>
    </location>
</feature>
<dbReference type="CDD" id="cd06225">
    <property type="entry name" value="HAMP"/>
    <property type="match status" value="1"/>
</dbReference>
<keyword evidence="5 11" id="KW-0472">Membrane</keyword>
<evidence type="ECO:0000256" key="9">
    <source>
        <dbReference type="SAM" id="Coils"/>
    </source>
</evidence>
<dbReference type="InterPro" id="IPR003660">
    <property type="entry name" value="HAMP_dom"/>
</dbReference>
<comment type="similarity">
    <text evidence="7">Belongs to the methyl-accepting chemotaxis (MCP) protein family.</text>
</comment>
<keyword evidence="4 11" id="KW-1133">Transmembrane helix</keyword>
<keyword evidence="6 8" id="KW-0807">Transducer</keyword>
<gene>
    <name evidence="15" type="primary">ctpH_4</name>
    <name evidence="15" type="ORF">CODIS_37530</name>
</gene>
<dbReference type="PROSITE" id="PS50111">
    <property type="entry name" value="CHEMOTAXIS_TRANSDUC_2"/>
    <property type="match status" value="1"/>
</dbReference>
<organism evidence="15 16">
    <name type="scientific">Candidatus Thiodiazotropha endolucinida</name>
    <dbReference type="NCBI Taxonomy" id="1655433"/>
    <lineage>
        <taxon>Bacteria</taxon>
        <taxon>Pseudomonadati</taxon>
        <taxon>Pseudomonadota</taxon>
        <taxon>Gammaproteobacteria</taxon>
        <taxon>Chromatiales</taxon>
        <taxon>Sedimenticolaceae</taxon>
        <taxon>Candidatus Thiodiazotropha</taxon>
    </lineage>
</organism>
<feature type="region of interest" description="Disordered" evidence="10">
    <location>
        <begin position="360"/>
        <end position="381"/>
    </location>
</feature>
<dbReference type="EMBL" id="MARB01000029">
    <property type="protein sequence ID" value="ODJ86037.1"/>
    <property type="molecule type" value="Genomic_DNA"/>
</dbReference>
<dbReference type="InterPro" id="IPR032255">
    <property type="entry name" value="HBM"/>
</dbReference>
<evidence type="ECO:0000256" key="7">
    <source>
        <dbReference type="ARBA" id="ARBA00029447"/>
    </source>
</evidence>
<comment type="caution">
    <text evidence="15">The sequence shown here is derived from an EMBL/GenBank/DDBJ whole genome shotgun (WGS) entry which is preliminary data.</text>
</comment>
<dbReference type="Pfam" id="PF00672">
    <property type="entry name" value="HAMP"/>
    <property type="match status" value="1"/>
</dbReference>
<evidence type="ECO:0000259" key="13">
    <source>
        <dbReference type="PROSITE" id="PS50192"/>
    </source>
</evidence>
<evidence type="ECO:0000259" key="12">
    <source>
        <dbReference type="PROSITE" id="PS50111"/>
    </source>
</evidence>
<name>A0A7Z1ADP3_9GAMM</name>
<reference evidence="15 16" key="1">
    <citation type="submission" date="2016-06" db="EMBL/GenBank/DDBJ databases">
        <title>Genome sequence of endosymbiont of Candidatus Endolucinida thiodiazotropha.</title>
        <authorList>
            <person name="Poehlein A."/>
            <person name="Koenig S."/>
            <person name="Heiden S.E."/>
            <person name="Thuermer A."/>
            <person name="Voget S."/>
            <person name="Daniel R."/>
            <person name="Markert S."/>
            <person name="Gros O."/>
            <person name="Schweder T."/>
        </authorList>
    </citation>
    <scope>NUCLEOTIDE SEQUENCE [LARGE SCALE GENOMIC DNA]</scope>
    <source>
        <strain evidence="15 16">COS</strain>
    </source>
</reference>
<feature type="domain" description="HAMP" evidence="14">
    <location>
        <begin position="290"/>
        <end position="343"/>
    </location>
</feature>
<dbReference type="Gene3D" id="1.10.287.950">
    <property type="entry name" value="Methyl-accepting chemotaxis protein"/>
    <property type="match status" value="1"/>
</dbReference>
<dbReference type="InterPro" id="IPR004089">
    <property type="entry name" value="MCPsignal_dom"/>
</dbReference>
<dbReference type="AlphaFoldDB" id="A0A7Z1ADP3"/>
<evidence type="ECO:0000256" key="6">
    <source>
        <dbReference type="ARBA" id="ARBA00023224"/>
    </source>
</evidence>
<keyword evidence="16" id="KW-1185">Reference proteome</keyword>
<dbReference type="GO" id="GO:0007165">
    <property type="term" value="P:signal transduction"/>
    <property type="evidence" value="ECO:0007669"/>
    <property type="project" value="UniProtKB-KW"/>
</dbReference>
<dbReference type="GO" id="GO:0006935">
    <property type="term" value="P:chemotaxis"/>
    <property type="evidence" value="ECO:0007669"/>
    <property type="project" value="UniProtKB-ARBA"/>
</dbReference>
<dbReference type="SMART" id="SM00304">
    <property type="entry name" value="HAMP"/>
    <property type="match status" value="2"/>
</dbReference>
<accession>A0A7Z1ADP3</accession>
<evidence type="ECO:0000256" key="5">
    <source>
        <dbReference type="ARBA" id="ARBA00023136"/>
    </source>
</evidence>
<dbReference type="InterPro" id="IPR000727">
    <property type="entry name" value="T_SNARE_dom"/>
</dbReference>
<dbReference type="PROSITE" id="PS50885">
    <property type="entry name" value="HAMP"/>
    <property type="match status" value="1"/>
</dbReference>
<dbReference type="Proteomes" id="UP000094769">
    <property type="component" value="Unassembled WGS sequence"/>
</dbReference>
<dbReference type="GO" id="GO:0005886">
    <property type="term" value="C:plasma membrane"/>
    <property type="evidence" value="ECO:0007669"/>
    <property type="project" value="UniProtKB-SubCell"/>
</dbReference>
<feature type="domain" description="Methyl-accepting transducer" evidence="12">
    <location>
        <begin position="348"/>
        <end position="584"/>
    </location>
</feature>
<evidence type="ECO:0000313" key="15">
    <source>
        <dbReference type="EMBL" id="ODJ86037.1"/>
    </source>
</evidence>
<dbReference type="PROSITE" id="PS50192">
    <property type="entry name" value="T_SNARE"/>
    <property type="match status" value="1"/>
</dbReference>
<evidence type="ECO:0000256" key="8">
    <source>
        <dbReference type="PROSITE-ProRule" id="PRU00284"/>
    </source>
</evidence>
<evidence type="ECO:0000259" key="14">
    <source>
        <dbReference type="PROSITE" id="PS50885"/>
    </source>
</evidence>
<proteinExistence type="inferred from homology"/>
<evidence type="ECO:0000256" key="11">
    <source>
        <dbReference type="SAM" id="Phobius"/>
    </source>
</evidence>
<dbReference type="SMART" id="SM01358">
    <property type="entry name" value="HBM"/>
    <property type="match status" value="1"/>
</dbReference>
<feature type="transmembrane region" description="Helical" evidence="11">
    <location>
        <begin position="7"/>
        <end position="24"/>
    </location>
</feature>
<evidence type="ECO:0000256" key="4">
    <source>
        <dbReference type="ARBA" id="ARBA00022989"/>
    </source>
</evidence>
<protein>
    <submittedName>
        <fullName evidence="15">Methyl-accepting chemotaxis protein CtpH</fullName>
    </submittedName>
</protein>
<dbReference type="PANTHER" id="PTHR32089:SF119">
    <property type="entry name" value="METHYL-ACCEPTING CHEMOTAXIS PROTEIN CTPL"/>
    <property type="match status" value="1"/>
</dbReference>
<dbReference type="CDD" id="cd11386">
    <property type="entry name" value="MCP_signal"/>
    <property type="match status" value="1"/>
</dbReference>
<sequence length="621" mass="68379">MSIKQQFFLLISIVVISMIVQIGLDRYITNTLLELEQEKTLLAQIEAGMLMLRRNEKDFLMRKDLKYLEKFEANHKLLQQKVQGLSEKLKSSGIENKDAIEVGTILEQYSVKFRALVSVQQEIGLHHKDGLYGSLRDAVHGIEKLVKEQREYQLLSDMLMLRRNEKDFMLRDDLKYETKYNNNIAKFEQTLAASTIPVELKNGISQAVKKYKTDFLSLVDGYKRKGLSPSEGIRGQLRATVHRTETLIKSLVEQVNSAIAGHKKQANILKIGSSLLLVLVLAGLLLWLSGFIRHPIRLFTDTLKQAAENRDLTLRANIKNKGEISEMAYSFNGMMDEFQKLLNKVTESAHAVTEASHQITQVASSTSSGMQQQRTESDQVATAMNEMAATVQEVAQSAARAADTSSAADQEASAGSAEVKKSIKGIQELAKQVEDVATTIKELEQQSGNIDTVLSVITGIAEQTNLLALNAAIEAARAGEQGRGFAVVADEVRTLAQRSQDATEEIKNIIEKLQNKSQEAVAAMEAGSNQVLVTVKQAQQGGASLQAISESIATIRDMNTQIATASEQQSAVADEINQSIVRIAQVSDESATGTEQLDRTSIELAGLANQLQENISNFKVT</sequence>
<dbReference type="SUPFAM" id="SSF58104">
    <property type="entry name" value="Methyl-accepting chemotaxis protein (MCP) signaling domain"/>
    <property type="match status" value="1"/>
</dbReference>
<evidence type="ECO:0000256" key="10">
    <source>
        <dbReference type="SAM" id="MobiDB-lite"/>
    </source>
</evidence>
<keyword evidence="2" id="KW-0997">Cell inner membrane</keyword>
<dbReference type="Pfam" id="PF00015">
    <property type="entry name" value="MCPsignal"/>
    <property type="match status" value="1"/>
</dbReference>
<comment type="subcellular location">
    <subcellularLocation>
        <location evidence="1">Cell inner membrane</location>
        <topology evidence="1">Multi-pass membrane protein</topology>
    </subcellularLocation>
</comment>
<keyword evidence="2" id="KW-1003">Cell membrane</keyword>
<dbReference type="RefSeq" id="WP_162420281.1">
    <property type="nucleotide sequence ID" value="NZ_MARB01000029.1"/>
</dbReference>
<evidence type="ECO:0000256" key="1">
    <source>
        <dbReference type="ARBA" id="ARBA00004429"/>
    </source>
</evidence>
<keyword evidence="9" id="KW-0175">Coiled coil</keyword>
<evidence type="ECO:0000256" key="3">
    <source>
        <dbReference type="ARBA" id="ARBA00022692"/>
    </source>
</evidence>
<evidence type="ECO:0000256" key="2">
    <source>
        <dbReference type="ARBA" id="ARBA00022519"/>
    </source>
</evidence>
<dbReference type="FunFam" id="1.10.287.950:FF:000001">
    <property type="entry name" value="Methyl-accepting chemotaxis sensory transducer"/>
    <property type="match status" value="1"/>
</dbReference>
<dbReference type="SMART" id="SM00283">
    <property type="entry name" value="MA"/>
    <property type="match status" value="1"/>
</dbReference>